<dbReference type="CDD" id="cd18808">
    <property type="entry name" value="SF1_C_Upf1"/>
    <property type="match status" value="1"/>
</dbReference>
<sequence>MAGTENDGESTRKLHRQKKKQEKPTANLAQAPGNSEPKLNSESALIAEFLQALSEEIEAVKKKRSHSKIEVKEGKLISSENNVYLYVFDVDSSFVPQEDIPVEIEVKGEIYGAEIVSVAGDEITILTEVNLGKHVEEALIIINPWYLLEMLKKRYHEFLEGKVSLNTHLSKKLFNFTPASSGFYHGDLKLPPSENNLNDDQIAAIRAACGSDVHFIWGPPGTGKTRTIGALVAALLKQGLRVLILSHTNIATDQAIASAVKFLEDSAEYQSGKIIRYGNIHPASKLPDLVIPQKLIESRVKKHQEHIEELKAEQKRKQDELKKLENIEKMSSVCDHAMQELHKLEETLKQAEQKIQVLNLQEQDLRTKLEQMQHRLQQIHLAGKLKRLFLSLSSERFQKEAAQLEQALQNIAQERTKLLASMDSLQVAYKQAETEATQQVEKLGKALKKHGLNLVTIHTRKEELVKQIKEIENEIRRAKRNSGTRRKKEDSLPTEIIKNAKVIATTLTKATLNRILADEKFDVVIVDEASMAPLPSLYFTAGLSQKKAIMVGDFRQLPPIVTASSKMAQKWLGRDIFEQAGIQQAIDEGKKEPRLTMLRHQYRMHPEIASIPNEIFYHGQLVSALAPQGLKKITRVIKRSPLAQAPLILCDLSSINPRSNRSHLMSGRYNLYSAVVSAELAKRLAKAGIKQIGVISPYYLQARLIKKIIAESDKKTASAIKTSTVHSFQGMEEEVIIFDIAEGPLPYHGPSPLVNGFELTSQAAKLINVAITRTKAQLVIVANRDYLASKLSPDSILMRVIENVYPKAQTVDPREIVETYHCTDFERWLSMLNTQDATAHIEDTKLDNESNFYAVFFRDLLESKEEIIITSPLLAPNCTWPLLDFFTAKVKAGVTVRIFIKNLTQEDNSILKALKERKVRVIERKNLSQKFAFIDRKIIWEGTLNILAGISHDGALMHRFPYPKACEEIIAIHQFAVDYELESGIPTEQECEQCGAKMLLIKEFESLFMRCENYPQCSNYRKFEDGERVKTYITCPGRDNESCRKPMIAIRGRSNLYLQCTDPQCNTRKVLC</sequence>
<reference evidence="5 6" key="1">
    <citation type="submission" date="2023-03" db="EMBL/GenBank/DDBJ databases">
        <title>Novel Species.</title>
        <authorList>
            <person name="Ma S."/>
        </authorList>
    </citation>
    <scope>NUCLEOTIDE SEQUENCE [LARGE SCALE GENOMIC DNA]</scope>
    <source>
        <strain evidence="5 6">B11</strain>
    </source>
</reference>
<feature type="region of interest" description="Disordered" evidence="2">
    <location>
        <begin position="1"/>
        <end position="40"/>
    </location>
</feature>
<evidence type="ECO:0000259" key="3">
    <source>
        <dbReference type="Pfam" id="PF13086"/>
    </source>
</evidence>
<dbReference type="RefSeq" id="WP_369017666.1">
    <property type="nucleotide sequence ID" value="NZ_CP121689.1"/>
</dbReference>
<dbReference type="SUPFAM" id="SSF52540">
    <property type="entry name" value="P-loop containing nucleoside triphosphate hydrolases"/>
    <property type="match status" value="1"/>
</dbReference>
<gene>
    <name evidence="5" type="ORF">QBE54_07945</name>
</gene>
<dbReference type="Gene3D" id="3.40.50.300">
    <property type="entry name" value="P-loop containing nucleotide triphosphate hydrolases"/>
    <property type="match status" value="3"/>
</dbReference>
<dbReference type="Proteomes" id="UP001461341">
    <property type="component" value="Chromosome"/>
</dbReference>
<evidence type="ECO:0000256" key="1">
    <source>
        <dbReference type="SAM" id="Coils"/>
    </source>
</evidence>
<evidence type="ECO:0000313" key="6">
    <source>
        <dbReference type="Proteomes" id="UP001461341"/>
    </source>
</evidence>
<organism evidence="5 6">
    <name type="scientific">Thermatribacter velox</name>
    <dbReference type="NCBI Taxonomy" id="3039681"/>
    <lineage>
        <taxon>Bacteria</taxon>
        <taxon>Pseudomonadati</taxon>
        <taxon>Atribacterota</taxon>
        <taxon>Atribacteria</taxon>
        <taxon>Atribacterales</taxon>
        <taxon>Thermatribacteraceae</taxon>
        <taxon>Thermatribacter</taxon>
    </lineage>
</organism>
<evidence type="ECO:0000256" key="2">
    <source>
        <dbReference type="SAM" id="MobiDB-lite"/>
    </source>
</evidence>
<accession>A0ABZ2Y972</accession>
<dbReference type="PANTHER" id="PTHR10887:SF495">
    <property type="entry name" value="HELICASE SENATAXIN ISOFORM X1-RELATED"/>
    <property type="match status" value="1"/>
</dbReference>
<dbReference type="InterPro" id="IPR045055">
    <property type="entry name" value="DNA2/NAM7-like"/>
</dbReference>
<dbReference type="Pfam" id="PF13086">
    <property type="entry name" value="AAA_11"/>
    <property type="match status" value="2"/>
</dbReference>
<evidence type="ECO:0000313" key="5">
    <source>
        <dbReference type="EMBL" id="WZL75519.1"/>
    </source>
</evidence>
<dbReference type="InterPro" id="IPR027417">
    <property type="entry name" value="P-loop_NTPase"/>
</dbReference>
<dbReference type="SUPFAM" id="SSF56024">
    <property type="entry name" value="Phospholipase D/nuclease"/>
    <property type="match status" value="1"/>
</dbReference>
<name>A0ABZ2Y972_9BACT</name>
<feature type="domain" description="DNA2/NAM7 helicase helicase" evidence="3">
    <location>
        <begin position="196"/>
        <end position="378"/>
    </location>
</feature>
<dbReference type="InterPro" id="IPR047187">
    <property type="entry name" value="SF1_C_Upf1"/>
</dbReference>
<dbReference type="Gene3D" id="3.30.870.10">
    <property type="entry name" value="Endonuclease Chain A"/>
    <property type="match status" value="1"/>
</dbReference>
<keyword evidence="6" id="KW-1185">Reference proteome</keyword>
<feature type="domain" description="DNA2/NAM7 helicase-like C-terminal" evidence="4">
    <location>
        <begin position="592"/>
        <end position="784"/>
    </location>
</feature>
<dbReference type="Gene3D" id="3.30.65.10">
    <property type="entry name" value="Bacterial Topoisomerase I, domain 1"/>
    <property type="match status" value="1"/>
</dbReference>
<dbReference type="InterPro" id="IPR041677">
    <property type="entry name" value="DNA2/NAM7_AAA_11"/>
</dbReference>
<dbReference type="PANTHER" id="PTHR10887">
    <property type="entry name" value="DNA2/NAM7 HELICASE FAMILY"/>
    <property type="match status" value="1"/>
</dbReference>
<dbReference type="EMBL" id="CP121689">
    <property type="protein sequence ID" value="WZL75519.1"/>
    <property type="molecule type" value="Genomic_DNA"/>
</dbReference>
<protein>
    <submittedName>
        <fullName evidence="5">AAA domain-containing protein</fullName>
    </submittedName>
</protein>
<proteinExistence type="predicted"/>
<dbReference type="Pfam" id="PF13087">
    <property type="entry name" value="AAA_12"/>
    <property type="match status" value="1"/>
</dbReference>
<feature type="domain" description="DNA2/NAM7 helicase helicase" evidence="3">
    <location>
        <begin position="404"/>
        <end position="562"/>
    </location>
</feature>
<feature type="coiled-coil region" evidence="1">
    <location>
        <begin position="293"/>
        <end position="481"/>
    </location>
</feature>
<keyword evidence="1" id="KW-0175">Coiled coil</keyword>
<evidence type="ECO:0000259" key="4">
    <source>
        <dbReference type="Pfam" id="PF13087"/>
    </source>
</evidence>
<dbReference type="InterPro" id="IPR041679">
    <property type="entry name" value="DNA2/NAM7-like_C"/>
</dbReference>